<evidence type="ECO:0000256" key="4">
    <source>
        <dbReference type="ARBA" id="ARBA00022801"/>
    </source>
</evidence>
<dbReference type="InterPro" id="IPR000917">
    <property type="entry name" value="Sulfatase_N"/>
</dbReference>
<evidence type="ECO:0000313" key="10">
    <source>
        <dbReference type="EMBL" id="SSX18009.1"/>
    </source>
</evidence>
<keyword evidence="3 7" id="KW-0732">Signal</keyword>
<dbReference type="Gene3D" id="3.40.720.10">
    <property type="entry name" value="Alkaline Phosphatase, subunit A"/>
    <property type="match status" value="1"/>
</dbReference>
<evidence type="ECO:0000256" key="6">
    <source>
        <dbReference type="PIRSR" id="PIRSR036666-50"/>
    </source>
</evidence>
<comment type="similarity">
    <text evidence="2">Belongs to the sulfatase family.</text>
</comment>
<comment type="cofactor">
    <cofactor evidence="1">
        <name>Ca(2+)</name>
        <dbReference type="ChEBI" id="CHEBI:29108"/>
    </cofactor>
</comment>
<name>A0A336K4J7_CULSO</name>
<feature type="modified residue" description="3-oxoalanine (Cys)" evidence="6">
    <location>
        <position position="78"/>
    </location>
</feature>
<dbReference type="Pfam" id="PF00884">
    <property type="entry name" value="Sulfatase"/>
    <property type="match status" value="1"/>
</dbReference>
<evidence type="ECO:0000256" key="5">
    <source>
        <dbReference type="ARBA" id="ARBA00023180"/>
    </source>
</evidence>
<dbReference type="InterPro" id="IPR012251">
    <property type="entry name" value="GlcNAc_6-SO4ase"/>
</dbReference>
<dbReference type="CDD" id="cd16147">
    <property type="entry name" value="G6S"/>
    <property type="match status" value="1"/>
</dbReference>
<feature type="domain" description="Sulfatase N-terminal" evidence="8">
    <location>
        <begin position="34"/>
        <end position="361"/>
    </location>
</feature>
<dbReference type="GO" id="GO:0008449">
    <property type="term" value="F:N-acetylglucosamine-6-sulfatase activity"/>
    <property type="evidence" value="ECO:0007669"/>
    <property type="project" value="InterPro"/>
</dbReference>
<dbReference type="InterPro" id="IPR017850">
    <property type="entry name" value="Alkaline_phosphatase_core_sf"/>
</dbReference>
<feature type="signal peptide" evidence="7">
    <location>
        <begin position="1"/>
        <end position="23"/>
    </location>
</feature>
<evidence type="ECO:0000313" key="9">
    <source>
        <dbReference type="EMBL" id="SSW97623.1"/>
    </source>
</evidence>
<dbReference type="PROSITE" id="PS00149">
    <property type="entry name" value="SULFATASE_2"/>
    <property type="match status" value="1"/>
</dbReference>
<dbReference type="EMBL" id="UFQT01000022">
    <property type="protein sequence ID" value="SSX18009.1"/>
    <property type="molecule type" value="Genomic_DNA"/>
</dbReference>
<accession>A0A336K4J7</accession>
<dbReference type="PANTHER" id="PTHR43108">
    <property type="entry name" value="N-ACETYLGLUCOSAMINE-6-SULFATASE FAMILY MEMBER"/>
    <property type="match status" value="1"/>
</dbReference>
<evidence type="ECO:0000256" key="2">
    <source>
        <dbReference type="ARBA" id="ARBA00008779"/>
    </source>
</evidence>
<feature type="chain" id="PRO_5033778114" evidence="7">
    <location>
        <begin position="24"/>
        <end position="505"/>
    </location>
</feature>
<organism evidence="9">
    <name type="scientific">Culicoides sonorensis</name>
    <name type="common">Biting midge</name>
    <dbReference type="NCBI Taxonomy" id="179676"/>
    <lineage>
        <taxon>Eukaryota</taxon>
        <taxon>Metazoa</taxon>
        <taxon>Ecdysozoa</taxon>
        <taxon>Arthropoda</taxon>
        <taxon>Hexapoda</taxon>
        <taxon>Insecta</taxon>
        <taxon>Pterygota</taxon>
        <taxon>Neoptera</taxon>
        <taxon>Endopterygota</taxon>
        <taxon>Diptera</taxon>
        <taxon>Nematocera</taxon>
        <taxon>Chironomoidea</taxon>
        <taxon>Ceratopogonidae</taxon>
        <taxon>Ceratopogoninae</taxon>
        <taxon>Culicoides</taxon>
        <taxon>Monoculicoides</taxon>
    </lineage>
</organism>
<protein>
    <submittedName>
        <fullName evidence="9">CSON006039 protein</fullName>
    </submittedName>
</protein>
<dbReference type="PIRSF" id="PIRSF036666">
    <property type="entry name" value="G6S"/>
    <property type="match status" value="1"/>
</dbReference>
<evidence type="ECO:0000256" key="1">
    <source>
        <dbReference type="ARBA" id="ARBA00001913"/>
    </source>
</evidence>
<dbReference type="OMA" id="WCHGEHE"/>
<evidence type="ECO:0000256" key="7">
    <source>
        <dbReference type="SAM" id="SignalP"/>
    </source>
</evidence>
<sequence>MNISIILLLVIACFLACMSNVQASRRSKANSVKPNFVIIMTDDQDIVLNGMAPMKKTQELLSQKGVTFTNAFTSSPLCCPSRASFLTGGFAHNHRTMNNSKSGGCYNDFWQQLETYTFPAMLKANGYKTFYAGKYLNTYYGTDIPEGYDSFYGLQGNSKYYDYKLNENGVINEYTTEYLTDVLLARSLSFIDDQTNATEQNPFMMIISPPAPHAPYTSADKYSDRFSDIKAPRTPNFNKQSADKHWLLTMPPSKLPTSTIKLIDEIYRKRWQTLLSVDDLVEGVVNSLEEKGFLDNTYIFFTSDNGYHLGQNGQAYDKRQPYDTDIRVPLIVRGPKIPAKSVSSDLVALLDFGPTILELSNVQVGGNLFDGISFAHSLVRKSSKPIVKRTKLLIEHWGEGNEQTYNPDCDWSPDDKLNQCTKDAACHCQDSWNNTYSCIRHIEDKFSNYVYCEFNDTQNFVEAYDLLEDPHQLSNIGFSEIPSIRAQYQIWISEMKECQGRNCVH</sequence>
<gene>
    <name evidence="9" type="primary">CSON006039</name>
</gene>
<dbReference type="AlphaFoldDB" id="A0A336K4J7"/>
<dbReference type="PANTHER" id="PTHR43108:SF8">
    <property type="entry name" value="SD21168P"/>
    <property type="match status" value="1"/>
</dbReference>
<evidence type="ECO:0000256" key="3">
    <source>
        <dbReference type="ARBA" id="ARBA00022729"/>
    </source>
</evidence>
<evidence type="ECO:0000259" key="8">
    <source>
        <dbReference type="Pfam" id="PF00884"/>
    </source>
</evidence>
<proteinExistence type="inferred from homology"/>
<dbReference type="VEuPathDB" id="VectorBase:CSON006039"/>
<dbReference type="GO" id="GO:0005539">
    <property type="term" value="F:glycosaminoglycan binding"/>
    <property type="evidence" value="ECO:0007669"/>
    <property type="project" value="TreeGrafter"/>
</dbReference>
<dbReference type="EMBL" id="UFQS01000022">
    <property type="protein sequence ID" value="SSW97623.1"/>
    <property type="molecule type" value="Genomic_DNA"/>
</dbReference>
<dbReference type="PROSITE" id="PS00523">
    <property type="entry name" value="SULFATASE_1"/>
    <property type="match status" value="1"/>
</dbReference>
<reference evidence="10" key="2">
    <citation type="submission" date="2018-07" db="EMBL/GenBank/DDBJ databases">
        <authorList>
            <person name="Quirk P.G."/>
            <person name="Krulwich T.A."/>
        </authorList>
    </citation>
    <scope>NUCLEOTIDE SEQUENCE</scope>
</reference>
<dbReference type="InterPro" id="IPR024607">
    <property type="entry name" value="Sulfatase_CS"/>
</dbReference>
<keyword evidence="5" id="KW-0325">Glycoprotein</keyword>
<dbReference type="SUPFAM" id="SSF53649">
    <property type="entry name" value="Alkaline phosphatase-like"/>
    <property type="match status" value="1"/>
</dbReference>
<reference evidence="9" key="1">
    <citation type="submission" date="2018-04" db="EMBL/GenBank/DDBJ databases">
        <authorList>
            <person name="Go L.Y."/>
            <person name="Mitchell J.A."/>
        </authorList>
    </citation>
    <scope>NUCLEOTIDE SEQUENCE</scope>
    <source>
        <tissue evidence="9">Whole organism</tissue>
    </source>
</reference>
<keyword evidence="4" id="KW-0378">Hydrolase</keyword>
<comment type="PTM">
    <text evidence="6">The conversion to 3-oxoalanine (also known as C-formylglycine, FGly), of a serine or cysteine residue in prokaryotes and of a cysteine residue in eukaryotes, is critical for catalytic activity.</text>
</comment>
<dbReference type="GO" id="GO:0030203">
    <property type="term" value="P:glycosaminoglycan metabolic process"/>
    <property type="evidence" value="ECO:0007669"/>
    <property type="project" value="InterPro"/>
</dbReference>